<dbReference type="Proteomes" id="UP000241848">
    <property type="component" value="Unassembled WGS sequence"/>
</dbReference>
<feature type="transmembrane region" description="Helical" evidence="1">
    <location>
        <begin position="35"/>
        <end position="55"/>
    </location>
</feature>
<gene>
    <name evidence="2" type="ORF">C7B45_16550</name>
</gene>
<evidence type="ECO:0000256" key="1">
    <source>
        <dbReference type="SAM" id="Phobius"/>
    </source>
</evidence>
<keyword evidence="1" id="KW-0812">Transmembrane</keyword>
<reference evidence="2 3" key="1">
    <citation type="journal article" date="2014" name="BMC Genomics">
        <title>Comparison of environmental and isolate Sulfobacillus genomes reveals diverse carbon, sulfur, nitrogen, and hydrogen metabolisms.</title>
        <authorList>
            <person name="Justice N.B."/>
            <person name="Norman A."/>
            <person name="Brown C.T."/>
            <person name="Singh A."/>
            <person name="Thomas B.C."/>
            <person name="Banfield J.F."/>
        </authorList>
    </citation>
    <scope>NUCLEOTIDE SEQUENCE [LARGE SCALE GENOMIC DNA]</scope>
    <source>
        <strain evidence="2">AMDSBA3</strain>
    </source>
</reference>
<evidence type="ECO:0000313" key="2">
    <source>
        <dbReference type="EMBL" id="PSR20093.1"/>
    </source>
</evidence>
<evidence type="ECO:0008006" key="4">
    <source>
        <dbReference type="Google" id="ProtNLM"/>
    </source>
</evidence>
<protein>
    <recommendedName>
        <fullName evidence="4">EamA domain-containing protein</fullName>
    </recommendedName>
</protein>
<accession>A0A2T2WCY4</accession>
<proteinExistence type="predicted"/>
<feature type="transmembrane region" description="Helical" evidence="1">
    <location>
        <begin position="196"/>
        <end position="216"/>
    </location>
</feature>
<sequence length="274" mass="29243">MGLWEFVVLRVAFLSGERIAFHGLGRERHPLATTMVAYGGAAGMLWVFCLVSGHADWVSQAFWPGAVYAVSFSLYTAALTRGPVSQVSGFANATVVMLFLVAPSWNFDVVVALILFVAGSVLLLPRDQPMPMAVLWMLLSDVALVVGRSLDARQSLDVSLPYAASLFTSVTAWLIIPVTLYGLWRSCVQLVLGRPAWSTVSALCNGFSYLTVLTLLKMVSLTVVEAISAWAGVAATILGVFAFREGKAIGVVAGAALMTVGTLILLFSPHGGMR</sequence>
<name>A0A2T2WCY4_9FIRM</name>
<evidence type="ECO:0000313" key="3">
    <source>
        <dbReference type="Proteomes" id="UP000241848"/>
    </source>
</evidence>
<comment type="caution">
    <text evidence="2">The sequence shown here is derived from an EMBL/GenBank/DDBJ whole genome shotgun (WGS) entry which is preliminary data.</text>
</comment>
<feature type="transmembrane region" description="Helical" evidence="1">
    <location>
        <begin position="162"/>
        <end position="184"/>
    </location>
</feature>
<keyword evidence="1" id="KW-0472">Membrane</keyword>
<organism evidence="2 3">
    <name type="scientific">Sulfobacillus acidophilus</name>
    <dbReference type="NCBI Taxonomy" id="53633"/>
    <lineage>
        <taxon>Bacteria</taxon>
        <taxon>Bacillati</taxon>
        <taxon>Bacillota</taxon>
        <taxon>Clostridia</taxon>
        <taxon>Eubacteriales</taxon>
        <taxon>Clostridiales Family XVII. Incertae Sedis</taxon>
        <taxon>Sulfobacillus</taxon>
    </lineage>
</organism>
<feature type="transmembrane region" description="Helical" evidence="1">
    <location>
        <begin position="90"/>
        <end position="118"/>
    </location>
</feature>
<feature type="transmembrane region" description="Helical" evidence="1">
    <location>
        <begin position="223"/>
        <end position="243"/>
    </location>
</feature>
<feature type="transmembrane region" description="Helical" evidence="1">
    <location>
        <begin position="249"/>
        <end position="268"/>
    </location>
</feature>
<feature type="transmembrane region" description="Helical" evidence="1">
    <location>
        <begin position="130"/>
        <end position="150"/>
    </location>
</feature>
<dbReference type="AlphaFoldDB" id="A0A2T2WCY4"/>
<dbReference type="EMBL" id="PXYV01000087">
    <property type="protein sequence ID" value="PSR20093.1"/>
    <property type="molecule type" value="Genomic_DNA"/>
</dbReference>
<keyword evidence="1" id="KW-1133">Transmembrane helix</keyword>
<feature type="transmembrane region" description="Helical" evidence="1">
    <location>
        <begin position="61"/>
        <end position="78"/>
    </location>
</feature>